<evidence type="ECO:0000313" key="2">
    <source>
        <dbReference type="EMBL" id="KZT38763.1"/>
    </source>
</evidence>
<evidence type="ECO:0000256" key="1">
    <source>
        <dbReference type="SAM" id="MobiDB-lite"/>
    </source>
</evidence>
<accession>A0A166DPN2</accession>
<dbReference type="Proteomes" id="UP000076798">
    <property type="component" value="Unassembled WGS sequence"/>
</dbReference>
<name>A0A166DPN2_9AGAM</name>
<reference evidence="2 3" key="1">
    <citation type="journal article" date="2016" name="Mol. Biol. Evol.">
        <title>Comparative Genomics of Early-Diverging Mushroom-Forming Fungi Provides Insights into the Origins of Lignocellulose Decay Capabilities.</title>
        <authorList>
            <person name="Nagy L.G."/>
            <person name="Riley R."/>
            <person name="Tritt A."/>
            <person name="Adam C."/>
            <person name="Daum C."/>
            <person name="Floudas D."/>
            <person name="Sun H."/>
            <person name="Yadav J.S."/>
            <person name="Pangilinan J."/>
            <person name="Larsson K.H."/>
            <person name="Matsuura K."/>
            <person name="Barry K."/>
            <person name="Labutti K."/>
            <person name="Kuo R."/>
            <person name="Ohm R.A."/>
            <person name="Bhattacharya S.S."/>
            <person name="Shirouzu T."/>
            <person name="Yoshinaga Y."/>
            <person name="Martin F.M."/>
            <person name="Grigoriev I.V."/>
            <person name="Hibbett D.S."/>
        </authorList>
    </citation>
    <scope>NUCLEOTIDE SEQUENCE [LARGE SCALE GENOMIC DNA]</scope>
    <source>
        <strain evidence="2 3">HHB10207 ss-3</strain>
    </source>
</reference>
<dbReference type="AlphaFoldDB" id="A0A166DPN2"/>
<evidence type="ECO:0000313" key="3">
    <source>
        <dbReference type="Proteomes" id="UP000076798"/>
    </source>
</evidence>
<feature type="region of interest" description="Disordered" evidence="1">
    <location>
        <begin position="89"/>
        <end position="119"/>
    </location>
</feature>
<sequence>MPPSALDVFSWTNEADRPPRDLSAFKTPILKDRPSALPRKLAMHRQPERIAFVDEAARQRLGQGGVRRRVFLAKVRKVGRKSITIDVYIQKKTTSGSPPPSDPLPPTPSTPPTPCPKTSVVQLDESLNAYDATHDIIFMPLCLRTMSHPVPSSPSNYSESPVLDSLPAGDASDTEESRLEKEILDKLKGLDLPPTSPKEKSTAPTLPAITTCPAILPQITLSLPPSPTSANGDADDELTPLTPLDKKPASIAQDRRTHMSTPSDTSIPSTISTVIGKMTMTTITLPVYLPPSPSLPLFSSSPSDAEYPALHHDLADLSVDIEHIGGDWVDPVDNRDSRAARPKWPPPGWAYTAPSSKAGRGKADPNQTKKIRPMDESELGDAATDVVARWAERERERVNAKDRKRRGKVFVR</sequence>
<dbReference type="EMBL" id="KV428057">
    <property type="protein sequence ID" value="KZT38763.1"/>
    <property type="molecule type" value="Genomic_DNA"/>
</dbReference>
<feature type="compositionally biased region" description="Polar residues" evidence="1">
    <location>
        <begin position="222"/>
        <end position="231"/>
    </location>
</feature>
<gene>
    <name evidence="2" type="ORF">SISSUDRAFT_1033133</name>
</gene>
<protein>
    <submittedName>
        <fullName evidence="2">Uncharacterized protein</fullName>
    </submittedName>
</protein>
<feature type="region of interest" description="Disordered" evidence="1">
    <location>
        <begin position="332"/>
        <end position="382"/>
    </location>
</feature>
<keyword evidence="3" id="KW-1185">Reference proteome</keyword>
<organism evidence="2 3">
    <name type="scientific">Sistotremastrum suecicum HHB10207 ss-3</name>
    <dbReference type="NCBI Taxonomy" id="1314776"/>
    <lineage>
        <taxon>Eukaryota</taxon>
        <taxon>Fungi</taxon>
        <taxon>Dikarya</taxon>
        <taxon>Basidiomycota</taxon>
        <taxon>Agaricomycotina</taxon>
        <taxon>Agaricomycetes</taxon>
        <taxon>Sistotremastrales</taxon>
        <taxon>Sistotremastraceae</taxon>
        <taxon>Sistotremastrum</taxon>
    </lineage>
</organism>
<proteinExistence type="predicted"/>
<feature type="region of interest" description="Disordered" evidence="1">
    <location>
        <begin position="149"/>
        <end position="178"/>
    </location>
</feature>
<feature type="region of interest" description="Disordered" evidence="1">
    <location>
        <begin position="222"/>
        <end position="245"/>
    </location>
</feature>
<feature type="compositionally biased region" description="Pro residues" evidence="1">
    <location>
        <begin position="97"/>
        <end position="115"/>
    </location>
</feature>